<dbReference type="InterPro" id="IPR000792">
    <property type="entry name" value="Tscrpt_reg_LuxR_C"/>
</dbReference>
<dbReference type="InterPro" id="IPR011006">
    <property type="entry name" value="CheY-like_superfamily"/>
</dbReference>
<name>A0A1M5JRE0_9GAMM</name>
<comment type="caution">
    <text evidence="3">Lacks conserved residue(s) required for the propagation of feature annotation.</text>
</comment>
<dbReference type="PROSITE" id="PS50110">
    <property type="entry name" value="RESPONSE_REGULATORY"/>
    <property type="match status" value="1"/>
</dbReference>
<dbReference type="AlphaFoldDB" id="A0A1M5JRE0"/>
<evidence type="ECO:0000256" key="2">
    <source>
        <dbReference type="ARBA" id="ARBA00023125"/>
    </source>
</evidence>
<dbReference type="EMBL" id="FQWZ01000001">
    <property type="protein sequence ID" value="SHG43088.1"/>
    <property type="molecule type" value="Genomic_DNA"/>
</dbReference>
<dbReference type="STRING" id="490188.SAMN04488068_0158"/>
<evidence type="ECO:0000313" key="6">
    <source>
        <dbReference type="EMBL" id="SHG43088.1"/>
    </source>
</evidence>
<dbReference type="Gene3D" id="3.40.50.2300">
    <property type="match status" value="1"/>
</dbReference>
<dbReference type="PRINTS" id="PR00038">
    <property type="entry name" value="HTHLUXR"/>
</dbReference>
<dbReference type="GO" id="GO:0006355">
    <property type="term" value="P:regulation of DNA-templated transcription"/>
    <property type="evidence" value="ECO:0007669"/>
    <property type="project" value="InterPro"/>
</dbReference>
<dbReference type="InterPro" id="IPR058245">
    <property type="entry name" value="NreC/VraR/RcsB-like_REC"/>
</dbReference>
<dbReference type="SUPFAM" id="SSF52172">
    <property type="entry name" value="CheY-like"/>
    <property type="match status" value="1"/>
</dbReference>
<protein>
    <submittedName>
        <fullName evidence="6">DNA-binding response regulator, NarL/FixJ family, contains REC and HTH domains</fullName>
    </submittedName>
</protein>
<sequence length="215" mass="23557">MKSIQVLLADPHPLIRAGLRLLLTQMRGVTVQAEVGTGTELLEQLTARRPDVLITEMNVPGAAAIEVARRIARHLPGVRVLLLSTQIDSAQVQSALKAGVLGFVSKAGDPAELEIALRAVTNGNPYLSPHFARFAIDRRRSRQDVHSVRLPTRQREVLQMLGRGKTTKEIASLLGLSVKTVETHRARLMQALDLNNINALLHYAVRHEVEDGTAV</sequence>
<dbReference type="GO" id="GO:0003677">
    <property type="term" value="F:DNA binding"/>
    <property type="evidence" value="ECO:0007669"/>
    <property type="project" value="UniProtKB-KW"/>
</dbReference>
<dbReference type="CDD" id="cd06170">
    <property type="entry name" value="LuxR_C_like"/>
    <property type="match status" value="1"/>
</dbReference>
<dbReference type="InterPro" id="IPR016032">
    <property type="entry name" value="Sig_transdc_resp-reg_C-effctor"/>
</dbReference>
<dbReference type="RefSeq" id="WP_072892750.1">
    <property type="nucleotide sequence ID" value="NZ_FQWZ01000001.1"/>
</dbReference>
<feature type="domain" description="Response regulatory" evidence="5">
    <location>
        <begin position="5"/>
        <end position="121"/>
    </location>
</feature>
<dbReference type="SMART" id="SM00448">
    <property type="entry name" value="REC"/>
    <property type="match status" value="1"/>
</dbReference>
<dbReference type="Pfam" id="PF00196">
    <property type="entry name" value="GerE"/>
    <property type="match status" value="1"/>
</dbReference>
<evidence type="ECO:0000259" key="4">
    <source>
        <dbReference type="PROSITE" id="PS50043"/>
    </source>
</evidence>
<dbReference type="SUPFAM" id="SSF46894">
    <property type="entry name" value="C-terminal effector domain of the bipartite response regulators"/>
    <property type="match status" value="1"/>
</dbReference>
<dbReference type="PANTHER" id="PTHR43214:SF43">
    <property type="entry name" value="TWO-COMPONENT RESPONSE REGULATOR"/>
    <property type="match status" value="1"/>
</dbReference>
<dbReference type="GO" id="GO:0000160">
    <property type="term" value="P:phosphorelay signal transduction system"/>
    <property type="evidence" value="ECO:0007669"/>
    <property type="project" value="InterPro"/>
</dbReference>
<keyword evidence="1" id="KW-0597">Phosphoprotein</keyword>
<dbReference type="OrthoDB" id="9796655at2"/>
<gene>
    <name evidence="6" type="ORF">SAMN04488068_0158</name>
</gene>
<evidence type="ECO:0000259" key="5">
    <source>
        <dbReference type="PROSITE" id="PS50110"/>
    </source>
</evidence>
<keyword evidence="7" id="KW-1185">Reference proteome</keyword>
<dbReference type="InterPro" id="IPR039420">
    <property type="entry name" value="WalR-like"/>
</dbReference>
<accession>A0A1M5JRE0</accession>
<dbReference type="SMART" id="SM00421">
    <property type="entry name" value="HTH_LUXR"/>
    <property type="match status" value="1"/>
</dbReference>
<dbReference type="PROSITE" id="PS50043">
    <property type="entry name" value="HTH_LUXR_2"/>
    <property type="match status" value="1"/>
</dbReference>
<organism evidence="6 7">
    <name type="scientific">Hydrocarboniphaga daqingensis</name>
    <dbReference type="NCBI Taxonomy" id="490188"/>
    <lineage>
        <taxon>Bacteria</taxon>
        <taxon>Pseudomonadati</taxon>
        <taxon>Pseudomonadota</taxon>
        <taxon>Gammaproteobacteria</taxon>
        <taxon>Nevskiales</taxon>
        <taxon>Nevskiaceae</taxon>
        <taxon>Hydrocarboniphaga</taxon>
    </lineage>
</organism>
<feature type="domain" description="HTH luxR-type" evidence="4">
    <location>
        <begin position="143"/>
        <end position="208"/>
    </location>
</feature>
<proteinExistence type="predicted"/>
<evidence type="ECO:0000256" key="3">
    <source>
        <dbReference type="PROSITE-ProRule" id="PRU00169"/>
    </source>
</evidence>
<evidence type="ECO:0000313" key="7">
    <source>
        <dbReference type="Proteomes" id="UP000199758"/>
    </source>
</evidence>
<dbReference type="PANTHER" id="PTHR43214">
    <property type="entry name" value="TWO-COMPONENT RESPONSE REGULATOR"/>
    <property type="match status" value="1"/>
</dbReference>
<reference evidence="6 7" key="1">
    <citation type="submission" date="2016-11" db="EMBL/GenBank/DDBJ databases">
        <authorList>
            <person name="Jaros S."/>
            <person name="Januszkiewicz K."/>
            <person name="Wedrychowicz H."/>
        </authorList>
    </citation>
    <scope>NUCLEOTIDE SEQUENCE [LARGE SCALE GENOMIC DNA]</scope>
    <source>
        <strain evidence="6 7">CGMCC 1.7049</strain>
    </source>
</reference>
<dbReference type="CDD" id="cd17535">
    <property type="entry name" value="REC_NarL-like"/>
    <property type="match status" value="1"/>
</dbReference>
<keyword evidence="2 6" id="KW-0238">DNA-binding</keyword>
<dbReference type="Proteomes" id="UP000199758">
    <property type="component" value="Unassembled WGS sequence"/>
</dbReference>
<evidence type="ECO:0000256" key="1">
    <source>
        <dbReference type="ARBA" id="ARBA00022553"/>
    </source>
</evidence>
<dbReference type="Pfam" id="PF00072">
    <property type="entry name" value="Response_reg"/>
    <property type="match status" value="1"/>
</dbReference>
<dbReference type="InterPro" id="IPR001789">
    <property type="entry name" value="Sig_transdc_resp-reg_receiver"/>
</dbReference>